<comment type="subcellular location">
    <subcellularLocation>
        <location evidence="1">Cell membrane</location>
        <topology evidence="1">Multi-pass membrane protein</topology>
    </subcellularLocation>
</comment>
<dbReference type="InterPro" id="IPR003593">
    <property type="entry name" value="AAA+_ATPase"/>
</dbReference>
<dbReference type="EMBL" id="VBRW01000001">
    <property type="protein sequence ID" value="MCI8282993.1"/>
    <property type="molecule type" value="Genomic_DNA"/>
</dbReference>
<feature type="transmembrane region" description="Helical" evidence="9">
    <location>
        <begin position="244"/>
        <end position="262"/>
    </location>
</feature>
<dbReference type="InterPro" id="IPR003439">
    <property type="entry name" value="ABC_transporter-like_ATP-bd"/>
</dbReference>
<evidence type="ECO:0000313" key="13">
    <source>
        <dbReference type="Proteomes" id="UP001203104"/>
    </source>
</evidence>
<evidence type="ECO:0000256" key="6">
    <source>
        <dbReference type="ARBA" id="ARBA00022989"/>
    </source>
</evidence>
<dbReference type="GO" id="GO:0005886">
    <property type="term" value="C:plasma membrane"/>
    <property type="evidence" value="ECO:0007669"/>
    <property type="project" value="UniProtKB-SubCell"/>
</dbReference>
<feature type="domain" description="ABC transmembrane type-1" evidence="11">
    <location>
        <begin position="118"/>
        <end position="302"/>
    </location>
</feature>
<feature type="transmembrane region" description="Helical" evidence="9">
    <location>
        <begin position="46"/>
        <end position="64"/>
    </location>
</feature>
<dbReference type="Proteomes" id="UP001203104">
    <property type="component" value="Unassembled WGS sequence"/>
</dbReference>
<dbReference type="PROSITE" id="PS50929">
    <property type="entry name" value="ABC_TM1F"/>
    <property type="match status" value="1"/>
</dbReference>
<name>A0ABD4SXU0_MESHO</name>
<keyword evidence="4" id="KW-0547">Nucleotide-binding</keyword>
<dbReference type="Gene3D" id="1.20.1560.10">
    <property type="entry name" value="ABC transporter type 1, transmembrane domain"/>
    <property type="match status" value="1"/>
</dbReference>
<evidence type="ECO:0000256" key="1">
    <source>
        <dbReference type="ARBA" id="ARBA00004651"/>
    </source>
</evidence>
<dbReference type="PROSITE" id="PS50893">
    <property type="entry name" value="ABC_TRANSPORTER_2"/>
    <property type="match status" value="1"/>
</dbReference>
<evidence type="ECO:0000256" key="9">
    <source>
        <dbReference type="SAM" id="Phobius"/>
    </source>
</evidence>
<dbReference type="SMART" id="SM00382">
    <property type="entry name" value="AAA"/>
    <property type="match status" value="1"/>
</dbReference>
<evidence type="ECO:0000256" key="3">
    <source>
        <dbReference type="ARBA" id="ARBA00022692"/>
    </source>
</evidence>
<dbReference type="SUPFAM" id="SSF90123">
    <property type="entry name" value="ABC transporter transmembrane region"/>
    <property type="match status" value="1"/>
</dbReference>
<evidence type="ECO:0000259" key="11">
    <source>
        <dbReference type="PROSITE" id="PS50929"/>
    </source>
</evidence>
<dbReference type="InterPro" id="IPR011527">
    <property type="entry name" value="ABC1_TM_dom"/>
</dbReference>
<proteinExistence type="inferred from homology"/>
<dbReference type="SUPFAM" id="SSF52540">
    <property type="entry name" value="P-loop containing nucleoside triphosphate hydrolases"/>
    <property type="match status" value="1"/>
</dbReference>
<dbReference type="GO" id="GO:0005524">
    <property type="term" value="F:ATP binding"/>
    <property type="evidence" value="ECO:0007669"/>
    <property type="project" value="UniProtKB-KW"/>
</dbReference>
<comment type="similarity">
    <text evidence="2">Belongs to the ABC transporter superfamily.</text>
</comment>
<dbReference type="Pfam" id="PF00664">
    <property type="entry name" value="ABC_membrane"/>
    <property type="match status" value="1"/>
</dbReference>
<dbReference type="RefSeq" id="WP_243215859.1">
    <property type="nucleotide sequence ID" value="NZ_VBRV01000007.1"/>
</dbReference>
<feature type="transmembrane region" description="Helical" evidence="9">
    <location>
        <begin position="149"/>
        <end position="169"/>
    </location>
</feature>
<feature type="coiled-coil region" evidence="8">
    <location>
        <begin position="311"/>
        <end position="338"/>
    </location>
</feature>
<dbReference type="Pfam" id="PF00005">
    <property type="entry name" value="ABC_tran"/>
    <property type="match status" value="1"/>
</dbReference>
<keyword evidence="6 9" id="KW-1133">Transmembrane helix</keyword>
<evidence type="ECO:0000256" key="2">
    <source>
        <dbReference type="ARBA" id="ARBA00005417"/>
    </source>
</evidence>
<evidence type="ECO:0000256" key="8">
    <source>
        <dbReference type="SAM" id="Coils"/>
    </source>
</evidence>
<accession>A0ABD4SXU0</accession>
<evidence type="ECO:0000313" key="12">
    <source>
        <dbReference type="EMBL" id="MCI8282993.1"/>
    </source>
</evidence>
<feature type="transmembrane region" description="Helical" evidence="9">
    <location>
        <begin position="268"/>
        <end position="288"/>
    </location>
</feature>
<keyword evidence="7 9" id="KW-0472">Membrane</keyword>
<dbReference type="AlphaFoldDB" id="A0ABD4SXU0"/>
<keyword evidence="3 9" id="KW-0812">Transmembrane</keyword>
<reference evidence="12 13" key="1">
    <citation type="submission" date="2019-05" db="EMBL/GenBank/DDBJ databases">
        <title>Genome sequencing and assembly of Mycoplasma hyopneumoniae strains UFV01 and UFV02.</title>
        <authorList>
            <person name="De Souza L.F."/>
            <person name="Gonzaga N.F."/>
            <person name="Santos M.R."/>
            <person name="Deeney A.S."/>
            <person name="Vidigal P.M.P."/>
            <person name="Moreira M.A.S."/>
            <person name="Fietto J.R.L."/>
            <person name="Bressan G.C."/>
            <person name="Rycroft A.N."/>
            <person name="Silva Junior A."/>
        </authorList>
    </citation>
    <scope>NUCLEOTIDE SEQUENCE [LARGE SCALE GENOMIC DNA]</scope>
    <source>
        <strain evidence="12 13">UFV01</strain>
    </source>
</reference>
<keyword evidence="8" id="KW-0175">Coiled coil</keyword>
<dbReference type="PANTHER" id="PTHR24221">
    <property type="entry name" value="ATP-BINDING CASSETTE SUB-FAMILY B"/>
    <property type="match status" value="1"/>
</dbReference>
<keyword evidence="5 12" id="KW-0067">ATP-binding</keyword>
<dbReference type="PANTHER" id="PTHR24221:SF654">
    <property type="entry name" value="ATP-BINDING CASSETTE SUB-FAMILY B MEMBER 6"/>
    <property type="match status" value="1"/>
</dbReference>
<dbReference type="InterPro" id="IPR027417">
    <property type="entry name" value="P-loop_NTPase"/>
</dbReference>
<feature type="transmembrane region" description="Helical" evidence="9">
    <location>
        <begin position="122"/>
        <end position="143"/>
    </location>
</feature>
<gene>
    <name evidence="12" type="ORF">FEF30_00055</name>
</gene>
<dbReference type="InterPro" id="IPR036640">
    <property type="entry name" value="ABC1_TM_sf"/>
</dbReference>
<organism evidence="12 13">
    <name type="scientific">Mesomycoplasma hyopneumoniae</name>
    <name type="common">Mycoplasma hyopneumoniae</name>
    <dbReference type="NCBI Taxonomy" id="2099"/>
    <lineage>
        <taxon>Bacteria</taxon>
        <taxon>Bacillati</taxon>
        <taxon>Mycoplasmatota</taxon>
        <taxon>Mycoplasmoidales</taxon>
        <taxon>Metamycoplasmataceae</taxon>
        <taxon>Mesomycoplasma</taxon>
    </lineage>
</organism>
<feature type="domain" description="ABC transporter" evidence="10">
    <location>
        <begin position="335"/>
        <end position="537"/>
    </location>
</feature>
<dbReference type="InterPro" id="IPR039421">
    <property type="entry name" value="Type_1_exporter"/>
</dbReference>
<evidence type="ECO:0000256" key="7">
    <source>
        <dbReference type="ARBA" id="ARBA00023136"/>
    </source>
</evidence>
<evidence type="ECO:0000256" key="4">
    <source>
        <dbReference type="ARBA" id="ARBA00022741"/>
    </source>
</evidence>
<sequence>MVKSTKHFKFILWNWLYLIFTIFFKIYLIVAPYFIFTFILNENLTFFWVATTSFLGVRIFNIFLDFMNQAYFKGFLIFHKMKLAEKITNFLKKTTYKKYNENSSGFYYSEIENTIEKSVSQFYANLLSFLQTLSIILMTLGLFFYINWILALIIVGVITFFVITTSLLSKKLTKLQSAKLQAISDFNNSLSTYLLTLPQLKTLNSDDKFEFIINKRNKKNWITREKYGIFSDLISFFNEYSNNFFSAIITIGIAFWTLYYKNNNSSEIVFANISLIVLVQLSFSEFFANAKTLFNNYPAIISGWKNIKNFEQKNKLKVENLEENLQNLEGEISSILIENLNFYLPDRKLFNNLTFKIEKGEKYIIQGVNGSGKSTLARILLGVEKEFQGKIIVNNHFDIKDLSPFSLNNHINYVYNNPGIIYGTILENISLLEPEKNKNPKEILENINLQNFSLQDSLDENNSLSTGQIQKIHLARSLYSPKEILIIDEGLSNLDKENYDKILLKLLENKDLTIILITHHLNNENLNLFDQVINLNV</sequence>
<feature type="transmembrane region" description="Helical" evidence="9">
    <location>
        <begin position="12"/>
        <end position="40"/>
    </location>
</feature>
<protein>
    <submittedName>
        <fullName evidence="12">ABC transporter ATP-binding protein</fullName>
    </submittedName>
</protein>
<dbReference type="CDD" id="cd03228">
    <property type="entry name" value="ABCC_MRP_Like"/>
    <property type="match status" value="1"/>
</dbReference>
<dbReference type="Gene3D" id="3.40.50.300">
    <property type="entry name" value="P-loop containing nucleotide triphosphate hydrolases"/>
    <property type="match status" value="1"/>
</dbReference>
<evidence type="ECO:0000256" key="5">
    <source>
        <dbReference type="ARBA" id="ARBA00022840"/>
    </source>
</evidence>
<evidence type="ECO:0000259" key="10">
    <source>
        <dbReference type="PROSITE" id="PS50893"/>
    </source>
</evidence>
<comment type="caution">
    <text evidence="12">The sequence shown here is derived from an EMBL/GenBank/DDBJ whole genome shotgun (WGS) entry which is preliminary data.</text>
</comment>